<dbReference type="Proteomes" id="UP000268014">
    <property type="component" value="Unassembled WGS sequence"/>
</dbReference>
<dbReference type="WBParaSite" id="HPLM_0000845601-mRNA-1">
    <property type="protein sequence ID" value="HPLM_0000845601-mRNA-1"/>
    <property type="gene ID" value="HPLM_0000845601"/>
</dbReference>
<sequence>MFDEPVVFFIDVVETMVRSCVELRNNSDVGQAKSPIEDDVAYFIMEL</sequence>
<evidence type="ECO:0000313" key="2">
    <source>
        <dbReference type="Proteomes" id="UP000268014"/>
    </source>
</evidence>
<evidence type="ECO:0000313" key="3">
    <source>
        <dbReference type="WBParaSite" id="HPLM_0000845601-mRNA-1"/>
    </source>
</evidence>
<dbReference type="OrthoDB" id="10570607at2759"/>
<evidence type="ECO:0000313" key="1">
    <source>
        <dbReference type="EMBL" id="VDO34885.1"/>
    </source>
</evidence>
<reference evidence="3" key="1">
    <citation type="submission" date="2017-02" db="UniProtKB">
        <authorList>
            <consortium name="WormBaseParasite"/>
        </authorList>
    </citation>
    <scope>IDENTIFICATION</scope>
</reference>
<accession>A0A0N4WD22</accession>
<name>A0A0N4WD22_HAEPC</name>
<protein>
    <submittedName>
        <fullName evidence="1 3">Uncharacterized protein</fullName>
    </submittedName>
</protein>
<reference evidence="1 2" key="2">
    <citation type="submission" date="2018-11" db="EMBL/GenBank/DDBJ databases">
        <authorList>
            <consortium name="Pathogen Informatics"/>
        </authorList>
    </citation>
    <scope>NUCLEOTIDE SEQUENCE [LARGE SCALE GENOMIC DNA]</scope>
    <source>
        <strain evidence="1 2">MHpl1</strain>
    </source>
</reference>
<proteinExistence type="predicted"/>
<organism evidence="3">
    <name type="scientific">Haemonchus placei</name>
    <name type="common">Barber's pole worm</name>
    <dbReference type="NCBI Taxonomy" id="6290"/>
    <lineage>
        <taxon>Eukaryota</taxon>
        <taxon>Metazoa</taxon>
        <taxon>Ecdysozoa</taxon>
        <taxon>Nematoda</taxon>
        <taxon>Chromadorea</taxon>
        <taxon>Rhabditida</taxon>
        <taxon>Rhabditina</taxon>
        <taxon>Rhabditomorpha</taxon>
        <taxon>Strongyloidea</taxon>
        <taxon>Trichostrongylidae</taxon>
        <taxon>Haemonchus</taxon>
    </lineage>
</organism>
<keyword evidence="2" id="KW-1185">Reference proteome</keyword>
<dbReference type="AlphaFoldDB" id="A0A0N4WD22"/>
<dbReference type="EMBL" id="UZAF01016863">
    <property type="protein sequence ID" value="VDO34885.1"/>
    <property type="molecule type" value="Genomic_DNA"/>
</dbReference>
<gene>
    <name evidence="1" type="ORF">HPLM_LOCUS8448</name>
</gene>